<proteinExistence type="predicted"/>
<evidence type="ECO:0000313" key="3">
    <source>
        <dbReference type="Proteomes" id="UP000193884"/>
    </source>
</evidence>
<name>A0ABX3X9K3_9BRAD</name>
<comment type="caution">
    <text evidence="2">The sequence shown here is derived from an EMBL/GenBank/DDBJ whole genome shotgun (WGS) entry which is preliminary data.</text>
</comment>
<dbReference type="RefSeq" id="WP_018453923.1">
    <property type="nucleotide sequence ID" value="NZ_JAFBBN010000001.1"/>
</dbReference>
<keyword evidence="1" id="KW-0472">Membrane</keyword>
<keyword evidence="3" id="KW-1185">Reference proteome</keyword>
<evidence type="ECO:0000256" key="1">
    <source>
        <dbReference type="SAM" id="Phobius"/>
    </source>
</evidence>
<feature type="transmembrane region" description="Helical" evidence="1">
    <location>
        <begin position="49"/>
        <end position="70"/>
    </location>
</feature>
<evidence type="ECO:0000313" key="2">
    <source>
        <dbReference type="EMBL" id="OSJ34078.1"/>
    </source>
</evidence>
<protein>
    <recommendedName>
        <fullName evidence="4">Membrane protein FxsA</fullName>
    </recommendedName>
</protein>
<dbReference type="EMBL" id="NAFK01000128">
    <property type="protein sequence ID" value="OSJ34078.1"/>
    <property type="molecule type" value="Genomic_DNA"/>
</dbReference>
<organism evidence="2 3">
    <name type="scientific">Bradyrhizobium canariense</name>
    <dbReference type="NCBI Taxonomy" id="255045"/>
    <lineage>
        <taxon>Bacteria</taxon>
        <taxon>Pseudomonadati</taxon>
        <taxon>Pseudomonadota</taxon>
        <taxon>Alphaproteobacteria</taxon>
        <taxon>Hyphomicrobiales</taxon>
        <taxon>Nitrobacteraceae</taxon>
        <taxon>Bradyrhizobium</taxon>
    </lineage>
</organism>
<feature type="transmembrane region" description="Helical" evidence="1">
    <location>
        <begin position="20"/>
        <end position="42"/>
    </location>
</feature>
<gene>
    <name evidence="2" type="ORF">BST63_04275</name>
</gene>
<accession>A0ABX3X9K3</accession>
<keyword evidence="1" id="KW-0812">Transmembrane</keyword>
<keyword evidence="1" id="KW-1133">Transmembrane helix</keyword>
<dbReference type="Proteomes" id="UP000193884">
    <property type="component" value="Unassembled WGS sequence"/>
</dbReference>
<sequence length="76" mass="8426">MPSGDEEATAEREALLSGRLLVELVLFDLLLFELVLFALLLIEPTLVELLLFVFIAPVVARALLVGANVYPTLFRK</sequence>
<reference evidence="2 3" key="1">
    <citation type="submission" date="2017-03" db="EMBL/GenBank/DDBJ databases">
        <title>Whole genome sequences of fourteen strains of Bradyrhizobium canariense and one strain of Bradyrhizobium japonicum isolated from Lupinus (Papilionoideae: Genisteae) species in Algeria.</title>
        <authorList>
            <person name="Crovadore J."/>
            <person name="Chekireb D."/>
            <person name="Brachmann A."/>
            <person name="Chablais R."/>
            <person name="Cochard B."/>
            <person name="Lefort F."/>
        </authorList>
    </citation>
    <scope>NUCLEOTIDE SEQUENCE [LARGE SCALE GENOMIC DNA]</scope>
    <source>
        <strain evidence="2 3">UBMAN05</strain>
    </source>
</reference>
<evidence type="ECO:0008006" key="4">
    <source>
        <dbReference type="Google" id="ProtNLM"/>
    </source>
</evidence>